<keyword evidence="3" id="KW-1185">Reference proteome</keyword>
<dbReference type="OrthoDB" id="599464at2"/>
<evidence type="ECO:0000313" key="3">
    <source>
        <dbReference type="Proteomes" id="UP000198384"/>
    </source>
</evidence>
<dbReference type="InterPro" id="IPR026341">
    <property type="entry name" value="T9SS_type_B"/>
</dbReference>
<dbReference type="AlphaFoldDB" id="A0A238XTF2"/>
<gene>
    <name evidence="2" type="ORF">SAMN06265371_1071</name>
</gene>
<name>A0A238XTF2_9FLAO</name>
<organism evidence="2 3">
    <name type="scientific">Lutibacter agarilyticus</name>
    <dbReference type="NCBI Taxonomy" id="1109740"/>
    <lineage>
        <taxon>Bacteria</taxon>
        <taxon>Pseudomonadati</taxon>
        <taxon>Bacteroidota</taxon>
        <taxon>Flavobacteriia</taxon>
        <taxon>Flavobacteriales</taxon>
        <taxon>Flavobacteriaceae</taxon>
        <taxon>Lutibacter</taxon>
    </lineage>
</organism>
<dbReference type="InterPro" id="IPR057078">
    <property type="entry name" value="HYR-4C"/>
</dbReference>
<feature type="domain" description="HYR-like" evidence="1">
    <location>
        <begin position="48"/>
        <end position="114"/>
    </location>
</feature>
<evidence type="ECO:0000313" key="2">
    <source>
        <dbReference type="EMBL" id="SNR61733.1"/>
    </source>
</evidence>
<dbReference type="EMBL" id="FZNT01000007">
    <property type="protein sequence ID" value="SNR61733.1"/>
    <property type="molecule type" value="Genomic_DNA"/>
</dbReference>
<proteinExistence type="predicted"/>
<dbReference type="Pfam" id="PF23237">
    <property type="entry name" value="HYR_4C"/>
    <property type="match status" value="1"/>
</dbReference>
<dbReference type="NCBIfam" id="TIGR04131">
    <property type="entry name" value="Bac_Flav_CTERM"/>
    <property type="match status" value="1"/>
</dbReference>
<dbReference type="Proteomes" id="UP000198384">
    <property type="component" value="Unassembled WGS sequence"/>
</dbReference>
<feature type="non-terminal residue" evidence="2">
    <location>
        <position position="1"/>
    </location>
</feature>
<reference evidence="2 3" key="1">
    <citation type="submission" date="2017-06" db="EMBL/GenBank/DDBJ databases">
        <authorList>
            <person name="Kim H.J."/>
            <person name="Triplett B.A."/>
        </authorList>
    </citation>
    <scope>NUCLEOTIDE SEQUENCE [LARGE SCALE GENOMIC DNA]</scope>
    <source>
        <strain evidence="2 3">DSM 29150</strain>
    </source>
</reference>
<accession>A0A238XTF2</accession>
<protein>
    <submittedName>
        <fullName evidence="2">Gliding motility-associated C-terminal domain-containing protein</fullName>
    </submittedName>
</protein>
<evidence type="ECO:0000259" key="1">
    <source>
        <dbReference type="Pfam" id="PF23237"/>
    </source>
</evidence>
<sequence>ESDSSVAGCGNSMVITRTWTATDACGNETAADQVITIEDMTPPTLSDMPSDISVTCLSEVPGDQGVIATDSCDDSPIVTFTQSESPSCNGQVVNTWTASDACGNTVVYNQTITINDVIAPEFTSDLPNNLTTECNEIPIVGEITASDNCGGDVEVQFEEEIITNEGGCSQSYIIKRVWVAVDCAGNSVSHTQEITVIDTTPPTIIDAPEIEITVVCSEIPDPAEIVGVDNCSSDISVMFEEQSTEADAEGNYQIIRVWVLLDECENETAFVQTLNVIPIVYDEVETFDLCITETPLDLLVFLSGVSDTTGVWSDDDNSNAMSSDMLLDPSMLVEGDTYTFTYTAGTDCVSKRSIAIRATNDCVVLACESPETIEISKVVTANNDGINDTFTVSDVSSCGFTAAVKIFNRWGKQVYESDNYRNNWGGYHDNSGPTLGSGNKLPTGTYYYIVNIIGSGFQPRTGYIYLGTN</sequence>
<dbReference type="RefSeq" id="WP_141119718.1">
    <property type="nucleotide sequence ID" value="NZ_FZNT01000007.1"/>
</dbReference>
<dbReference type="Pfam" id="PF13585">
    <property type="entry name" value="CHU_C"/>
    <property type="match status" value="1"/>
</dbReference>